<feature type="compositionally biased region" description="Basic and acidic residues" evidence="1">
    <location>
        <begin position="51"/>
        <end position="74"/>
    </location>
</feature>
<dbReference type="EMBL" id="JARK01001538">
    <property type="protein sequence ID" value="EYB91807.1"/>
    <property type="molecule type" value="Genomic_DNA"/>
</dbReference>
<dbReference type="Proteomes" id="UP000024635">
    <property type="component" value="Unassembled WGS sequence"/>
</dbReference>
<sequence>MNIQAKHQVRQKVFGVFNAEQEPNFKNFGDPEPFMIRGMDQQYPRDLYVARENRRSKSEGCPPNRERRPERGEGRLNISQDTGELSRSSAKAWLKPMFRGAVAYVISSLSCIY</sequence>
<name>A0A016SN72_9BILA</name>
<accession>A0A016SN72</accession>
<dbReference type="AlphaFoldDB" id="A0A016SN72"/>
<evidence type="ECO:0000313" key="3">
    <source>
        <dbReference type="Proteomes" id="UP000024635"/>
    </source>
</evidence>
<gene>
    <name evidence="2" type="primary">Acey_s0202.g1803</name>
    <name evidence="2" type="ORF">Y032_0202g1803</name>
</gene>
<evidence type="ECO:0000256" key="1">
    <source>
        <dbReference type="SAM" id="MobiDB-lite"/>
    </source>
</evidence>
<organism evidence="2 3">
    <name type="scientific">Ancylostoma ceylanicum</name>
    <dbReference type="NCBI Taxonomy" id="53326"/>
    <lineage>
        <taxon>Eukaryota</taxon>
        <taxon>Metazoa</taxon>
        <taxon>Ecdysozoa</taxon>
        <taxon>Nematoda</taxon>
        <taxon>Chromadorea</taxon>
        <taxon>Rhabditida</taxon>
        <taxon>Rhabditina</taxon>
        <taxon>Rhabditomorpha</taxon>
        <taxon>Strongyloidea</taxon>
        <taxon>Ancylostomatidae</taxon>
        <taxon>Ancylostomatinae</taxon>
        <taxon>Ancylostoma</taxon>
    </lineage>
</organism>
<keyword evidence="3" id="KW-1185">Reference proteome</keyword>
<comment type="caution">
    <text evidence="2">The sequence shown here is derived from an EMBL/GenBank/DDBJ whole genome shotgun (WGS) entry which is preliminary data.</text>
</comment>
<evidence type="ECO:0000313" key="2">
    <source>
        <dbReference type="EMBL" id="EYB91807.1"/>
    </source>
</evidence>
<feature type="region of interest" description="Disordered" evidence="1">
    <location>
        <begin position="51"/>
        <end position="85"/>
    </location>
</feature>
<protein>
    <submittedName>
        <fullName evidence="2">Uncharacterized protein</fullName>
    </submittedName>
</protein>
<reference evidence="3" key="1">
    <citation type="journal article" date="2015" name="Nat. Genet.">
        <title>The genome and transcriptome of the zoonotic hookworm Ancylostoma ceylanicum identify infection-specific gene families.</title>
        <authorList>
            <person name="Schwarz E.M."/>
            <person name="Hu Y."/>
            <person name="Antoshechkin I."/>
            <person name="Miller M.M."/>
            <person name="Sternberg P.W."/>
            <person name="Aroian R.V."/>
        </authorList>
    </citation>
    <scope>NUCLEOTIDE SEQUENCE</scope>
    <source>
        <strain evidence="3">HY135</strain>
    </source>
</reference>
<proteinExistence type="predicted"/>